<dbReference type="PRINTS" id="PR00039">
    <property type="entry name" value="HTHLYSR"/>
</dbReference>
<proteinExistence type="inferred from homology"/>
<keyword evidence="3" id="KW-0238">DNA-binding</keyword>
<evidence type="ECO:0000256" key="1">
    <source>
        <dbReference type="ARBA" id="ARBA00009437"/>
    </source>
</evidence>
<dbReference type="Proteomes" id="UP001165667">
    <property type="component" value="Unassembled WGS sequence"/>
</dbReference>
<dbReference type="PANTHER" id="PTHR30126:SF39">
    <property type="entry name" value="HTH-TYPE TRANSCRIPTIONAL REGULATOR CYSL"/>
    <property type="match status" value="1"/>
</dbReference>
<feature type="domain" description="HTH lysR-type" evidence="5">
    <location>
        <begin position="1"/>
        <end position="58"/>
    </location>
</feature>
<evidence type="ECO:0000256" key="4">
    <source>
        <dbReference type="ARBA" id="ARBA00023163"/>
    </source>
</evidence>
<dbReference type="Gene3D" id="1.10.10.10">
    <property type="entry name" value="Winged helix-like DNA-binding domain superfamily/Winged helix DNA-binding domain"/>
    <property type="match status" value="1"/>
</dbReference>
<dbReference type="GO" id="GO:0000976">
    <property type="term" value="F:transcription cis-regulatory region binding"/>
    <property type="evidence" value="ECO:0007669"/>
    <property type="project" value="TreeGrafter"/>
</dbReference>
<keyword evidence="7" id="KW-1185">Reference proteome</keyword>
<dbReference type="GO" id="GO:0003700">
    <property type="term" value="F:DNA-binding transcription factor activity"/>
    <property type="evidence" value="ECO:0007669"/>
    <property type="project" value="InterPro"/>
</dbReference>
<evidence type="ECO:0000259" key="5">
    <source>
        <dbReference type="PROSITE" id="PS50931"/>
    </source>
</evidence>
<reference evidence="6" key="1">
    <citation type="submission" date="2022-05" db="EMBL/GenBank/DDBJ databases">
        <authorList>
            <person name="Pankratov T."/>
        </authorList>
    </citation>
    <scope>NUCLEOTIDE SEQUENCE</scope>
    <source>
        <strain evidence="6">BP6-180914</strain>
    </source>
</reference>
<dbReference type="InterPro" id="IPR036388">
    <property type="entry name" value="WH-like_DNA-bd_sf"/>
</dbReference>
<organism evidence="6 7">
    <name type="scientific">Lichenifustis flavocetrariae</name>
    <dbReference type="NCBI Taxonomy" id="2949735"/>
    <lineage>
        <taxon>Bacteria</taxon>
        <taxon>Pseudomonadati</taxon>
        <taxon>Pseudomonadota</taxon>
        <taxon>Alphaproteobacteria</taxon>
        <taxon>Hyphomicrobiales</taxon>
        <taxon>Lichenihabitantaceae</taxon>
        <taxon>Lichenifustis</taxon>
    </lineage>
</organism>
<dbReference type="Gene3D" id="3.40.190.290">
    <property type="match status" value="1"/>
</dbReference>
<dbReference type="PROSITE" id="PS50931">
    <property type="entry name" value="HTH_LYSR"/>
    <property type="match status" value="1"/>
</dbReference>
<evidence type="ECO:0000256" key="3">
    <source>
        <dbReference type="ARBA" id="ARBA00023125"/>
    </source>
</evidence>
<dbReference type="InterPro" id="IPR005119">
    <property type="entry name" value="LysR_subst-bd"/>
</dbReference>
<keyword evidence="4" id="KW-0804">Transcription</keyword>
<dbReference type="Pfam" id="PF03466">
    <property type="entry name" value="LysR_substrate"/>
    <property type="match status" value="1"/>
</dbReference>
<comment type="similarity">
    <text evidence="1">Belongs to the LysR transcriptional regulatory family.</text>
</comment>
<comment type="caution">
    <text evidence="6">The sequence shown here is derived from an EMBL/GenBank/DDBJ whole genome shotgun (WGS) entry which is preliminary data.</text>
</comment>
<dbReference type="InterPro" id="IPR000847">
    <property type="entry name" value="LysR_HTH_N"/>
</dbReference>
<evidence type="ECO:0000313" key="6">
    <source>
        <dbReference type="EMBL" id="MCW6507719.1"/>
    </source>
</evidence>
<accession>A0AA41YT81</accession>
<keyword evidence="2" id="KW-0805">Transcription regulation</keyword>
<dbReference type="SUPFAM" id="SSF53850">
    <property type="entry name" value="Periplasmic binding protein-like II"/>
    <property type="match status" value="1"/>
</dbReference>
<dbReference type="EMBL" id="JAMOIM010000003">
    <property type="protein sequence ID" value="MCW6507719.1"/>
    <property type="molecule type" value="Genomic_DNA"/>
</dbReference>
<dbReference type="AlphaFoldDB" id="A0AA41YT81"/>
<evidence type="ECO:0000256" key="2">
    <source>
        <dbReference type="ARBA" id="ARBA00023015"/>
    </source>
</evidence>
<dbReference type="RefSeq" id="WP_282584080.1">
    <property type="nucleotide sequence ID" value="NZ_JAMOIM010000003.1"/>
</dbReference>
<dbReference type="InterPro" id="IPR036390">
    <property type="entry name" value="WH_DNA-bd_sf"/>
</dbReference>
<dbReference type="FunFam" id="1.10.10.10:FF:000001">
    <property type="entry name" value="LysR family transcriptional regulator"/>
    <property type="match status" value="1"/>
</dbReference>
<evidence type="ECO:0000313" key="7">
    <source>
        <dbReference type="Proteomes" id="UP001165667"/>
    </source>
</evidence>
<dbReference type="PANTHER" id="PTHR30126">
    <property type="entry name" value="HTH-TYPE TRANSCRIPTIONAL REGULATOR"/>
    <property type="match status" value="1"/>
</dbReference>
<dbReference type="Pfam" id="PF00126">
    <property type="entry name" value="HTH_1"/>
    <property type="match status" value="1"/>
</dbReference>
<dbReference type="SUPFAM" id="SSF46785">
    <property type="entry name" value="Winged helix' DNA-binding domain"/>
    <property type="match status" value="1"/>
</dbReference>
<sequence length="295" mass="31452">MTLEQLRVFVAVAERQHITRAAEALHMAQSAVSAAVAALEARHGATLFHRVGRGIALTDAGRLFLIEARAVLARAAGAELVLAELAGLKRGSLSVRASQTIASYWLPRHLVAFRRAYPGIDVRLTIGNTTEVARAIRDGAADLGFVEAEVEDPLLRSRTVARDQLVIVVAPDHRWATGSSIPALEWPDSDWVLREQGSGTRSIFEVAAREAGVLERLNVAFELPSNEAVRGAVEAGMGATALSASVVASSIEAGLLVAIPSVLPDRAFTLLQHIERSPSRATAALLDIIESTPRS</sequence>
<gene>
    <name evidence="6" type="ORF">M8523_06740</name>
</gene>
<protein>
    <submittedName>
        <fullName evidence="6">LysR substrate-binding domain-containing protein</fullName>
    </submittedName>
</protein>
<name>A0AA41YT81_9HYPH</name>
<dbReference type="CDD" id="cd08420">
    <property type="entry name" value="PBP2_CysL_like"/>
    <property type="match status" value="1"/>
</dbReference>